<evidence type="ECO:0000256" key="10">
    <source>
        <dbReference type="ARBA" id="ARBA00022723"/>
    </source>
</evidence>
<dbReference type="Proteomes" id="UP000319732">
    <property type="component" value="Unassembled WGS sequence"/>
</dbReference>
<evidence type="ECO:0000256" key="24">
    <source>
        <dbReference type="RuleBase" id="RU363065"/>
    </source>
</evidence>
<keyword evidence="8 24" id="KW-0808">Transferase</keyword>
<evidence type="ECO:0000256" key="21">
    <source>
        <dbReference type="PIRSR" id="PIRSR600829-2"/>
    </source>
</evidence>
<dbReference type="InterPro" id="IPR036945">
    <property type="entry name" value="DAGK_sf"/>
</dbReference>
<keyword evidence="26" id="KW-1185">Reference proteome</keyword>
<evidence type="ECO:0000256" key="16">
    <source>
        <dbReference type="ARBA" id="ARBA00023098"/>
    </source>
</evidence>
<feature type="transmembrane region" description="Helical" evidence="24">
    <location>
        <begin position="97"/>
        <end position="119"/>
    </location>
</feature>
<dbReference type="GO" id="GO:0005524">
    <property type="term" value="F:ATP binding"/>
    <property type="evidence" value="ECO:0007669"/>
    <property type="project" value="UniProtKB-KW"/>
</dbReference>
<dbReference type="Gene3D" id="1.10.287.3610">
    <property type="match status" value="1"/>
</dbReference>
<keyword evidence="5" id="KW-1003">Cell membrane</keyword>
<feature type="binding site" evidence="22">
    <location>
        <begin position="95"/>
        <end position="96"/>
    </location>
    <ligand>
        <name>ATP</name>
        <dbReference type="ChEBI" id="CHEBI:30616"/>
    </ligand>
</feature>
<feature type="binding site" evidence="21">
    <location>
        <position position="10"/>
    </location>
    <ligand>
        <name>substrate</name>
    </ligand>
</feature>
<feature type="transmembrane region" description="Helical" evidence="24">
    <location>
        <begin position="36"/>
        <end position="52"/>
    </location>
</feature>
<dbReference type="GO" id="GO:0004143">
    <property type="term" value="F:ATP-dependent diacylglycerol kinase activity"/>
    <property type="evidence" value="ECO:0007669"/>
    <property type="project" value="UniProtKB-EC"/>
</dbReference>
<dbReference type="CDD" id="cd14264">
    <property type="entry name" value="DAGK_IM"/>
    <property type="match status" value="1"/>
</dbReference>
<evidence type="ECO:0000256" key="3">
    <source>
        <dbReference type="ARBA" id="ARBA00012133"/>
    </source>
</evidence>
<evidence type="ECO:0000256" key="11">
    <source>
        <dbReference type="ARBA" id="ARBA00022741"/>
    </source>
</evidence>
<evidence type="ECO:0000256" key="9">
    <source>
        <dbReference type="ARBA" id="ARBA00022692"/>
    </source>
</evidence>
<evidence type="ECO:0000256" key="6">
    <source>
        <dbReference type="ARBA" id="ARBA00022516"/>
    </source>
</evidence>
<dbReference type="InterPro" id="IPR000829">
    <property type="entry name" value="DAGK"/>
</dbReference>
<keyword evidence="17 24" id="KW-0472">Membrane</keyword>
<gene>
    <name evidence="25" type="ORF">FKG94_14445</name>
</gene>
<dbReference type="Pfam" id="PF01219">
    <property type="entry name" value="DAGK_prokar"/>
    <property type="match status" value="1"/>
</dbReference>
<feature type="binding site" evidence="21">
    <location>
        <position position="70"/>
    </location>
    <ligand>
        <name>substrate</name>
    </ligand>
</feature>
<feature type="binding site" evidence="22">
    <location>
        <position position="17"/>
    </location>
    <ligand>
        <name>ATP</name>
        <dbReference type="ChEBI" id="CHEBI:30616"/>
    </ligand>
</feature>
<feature type="active site" description="Proton acceptor" evidence="20">
    <location>
        <position position="70"/>
    </location>
</feature>
<keyword evidence="9 24" id="KW-0812">Transmembrane</keyword>
<dbReference type="GO" id="GO:0046872">
    <property type="term" value="F:metal ion binding"/>
    <property type="evidence" value="ECO:0007669"/>
    <property type="project" value="UniProtKB-KW"/>
</dbReference>
<keyword evidence="10 23" id="KW-0479">Metal-binding</keyword>
<keyword evidence="11 22" id="KW-0547">Nucleotide-binding</keyword>
<evidence type="ECO:0000256" key="12">
    <source>
        <dbReference type="ARBA" id="ARBA00022777"/>
    </source>
</evidence>
<name>A0A545TM22_9GAMM</name>
<comment type="caution">
    <text evidence="25">The sequence shown here is derived from an EMBL/GenBank/DDBJ whole genome shotgun (WGS) entry which is preliminary data.</text>
</comment>
<dbReference type="OrthoDB" id="9796011at2"/>
<evidence type="ECO:0000256" key="18">
    <source>
        <dbReference type="ARBA" id="ARBA00023209"/>
    </source>
</evidence>
<evidence type="ECO:0000256" key="4">
    <source>
        <dbReference type="ARBA" id="ARBA00017575"/>
    </source>
</evidence>
<comment type="subcellular location">
    <subcellularLocation>
        <location evidence="1 24">Cell inner membrane</location>
        <topology evidence="1 24">Multi-pass membrane protein</topology>
    </subcellularLocation>
</comment>
<reference evidence="25 26" key="1">
    <citation type="submission" date="2019-06" db="EMBL/GenBank/DDBJ databases">
        <title>Whole genome sequence for Cellvibrionaceae sp. R142.</title>
        <authorList>
            <person name="Wang G."/>
        </authorList>
    </citation>
    <scope>NUCLEOTIDE SEQUENCE [LARGE SCALE GENOMIC DNA]</scope>
    <source>
        <strain evidence="25 26">R142</strain>
    </source>
</reference>
<dbReference type="AlphaFoldDB" id="A0A545TM22"/>
<evidence type="ECO:0000256" key="7">
    <source>
        <dbReference type="ARBA" id="ARBA00022519"/>
    </source>
</evidence>
<comment type="similarity">
    <text evidence="2 24">Belongs to the bacterial diacylglycerol kinase family.</text>
</comment>
<feature type="binding site" evidence="21">
    <location>
        <position position="99"/>
    </location>
    <ligand>
        <name>substrate</name>
    </ligand>
</feature>
<evidence type="ECO:0000256" key="2">
    <source>
        <dbReference type="ARBA" id="ARBA00005967"/>
    </source>
</evidence>
<evidence type="ECO:0000256" key="13">
    <source>
        <dbReference type="ARBA" id="ARBA00022840"/>
    </source>
</evidence>
<keyword evidence="19 24" id="KW-1208">Phospholipid metabolism</keyword>
<dbReference type="PANTHER" id="PTHR34299">
    <property type="entry name" value="DIACYLGLYCEROL KINASE"/>
    <property type="match status" value="1"/>
</dbReference>
<feature type="binding site" evidence="22">
    <location>
        <position position="77"/>
    </location>
    <ligand>
        <name>ATP</name>
        <dbReference type="ChEBI" id="CHEBI:30616"/>
    </ligand>
</feature>
<sequence>MKGKAKGLQRVLNAAVYSAQGVRAAFRHEEAFRQEVYLALVMLPVAFIVELTQVERLLLVGSVVLVLIVELLNSGIEAVVDRVGTEYNELAGRAKDLGSAAVFLSLLLTGYIWVTILFLPG</sequence>
<keyword evidence="6" id="KW-0444">Lipid biosynthesis</keyword>
<keyword evidence="12 24" id="KW-0418">Kinase</keyword>
<keyword evidence="13 22" id="KW-0067">ATP-binding</keyword>
<dbReference type="EC" id="2.7.1.107" evidence="3 24"/>
<feature type="binding site" evidence="21">
    <location>
        <begin position="31"/>
        <end position="35"/>
    </location>
    <ligand>
        <name>substrate</name>
    </ligand>
</feature>
<dbReference type="InterPro" id="IPR033718">
    <property type="entry name" value="DAGK_prok"/>
</dbReference>
<accession>A0A545TM22</accession>
<keyword evidence="18" id="KW-0594">Phospholipid biosynthesis</keyword>
<keyword evidence="7 24" id="KW-0997">Cell inner membrane</keyword>
<protein>
    <recommendedName>
        <fullName evidence="4 24">Diacylglycerol kinase</fullName>
        <ecNumber evidence="3 24">2.7.1.107</ecNumber>
    </recommendedName>
</protein>
<feature type="binding site" evidence="23">
    <location>
        <position position="29"/>
    </location>
    <ligand>
        <name>a divalent metal cation</name>
        <dbReference type="ChEBI" id="CHEBI:60240"/>
    </ligand>
</feature>
<dbReference type="GO" id="GO:0005886">
    <property type="term" value="C:plasma membrane"/>
    <property type="evidence" value="ECO:0007669"/>
    <property type="project" value="UniProtKB-SubCell"/>
</dbReference>
<evidence type="ECO:0000256" key="8">
    <source>
        <dbReference type="ARBA" id="ARBA00022679"/>
    </source>
</evidence>
<dbReference type="PANTHER" id="PTHR34299:SF1">
    <property type="entry name" value="DIACYLGLYCEROL KINASE"/>
    <property type="match status" value="1"/>
</dbReference>
<feature type="binding site" evidence="21">
    <location>
        <position position="56"/>
    </location>
    <ligand>
        <name>substrate</name>
    </ligand>
</feature>
<dbReference type="EMBL" id="VHSG01000013">
    <property type="protein sequence ID" value="TQV78297.1"/>
    <property type="molecule type" value="Genomic_DNA"/>
</dbReference>
<keyword evidence="14 23" id="KW-0460">Magnesium</keyword>
<feature type="binding site" evidence="23">
    <location>
        <position position="77"/>
    </location>
    <ligand>
        <name>a divalent metal cation</name>
        <dbReference type="ChEBI" id="CHEBI:60240"/>
    </ligand>
</feature>
<feature type="transmembrane region" description="Helical" evidence="24">
    <location>
        <begin position="58"/>
        <end position="76"/>
    </location>
</feature>
<evidence type="ECO:0000256" key="5">
    <source>
        <dbReference type="ARBA" id="ARBA00022475"/>
    </source>
</evidence>
<keyword evidence="15 24" id="KW-1133">Transmembrane helix</keyword>
<evidence type="ECO:0000256" key="20">
    <source>
        <dbReference type="PIRSR" id="PIRSR600829-1"/>
    </source>
</evidence>
<evidence type="ECO:0000256" key="23">
    <source>
        <dbReference type="PIRSR" id="PIRSR600829-4"/>
    </source>
</evidence>
<feature type="binding site" evidence="22">
    <location>
        <position position="29"/>
    </location>
    <ligand>
        <name>ATP</name>
        <dbReference type="ChEBI" id="CHEBI:30616"/>
    </ligand>
</feature>
<proteinExistence type="inferred from homology"/>
<evidence type="ECO:0000256" key="22">
    <source>
        <dbReference type="PIRSR" id="PIRSR600829-3"/>
    </source>
</evidence>
<comment type="function">
    <text evidence="24">Catalyzes the ATP-dependent phosphorylation of sn-l,2-diacylglycerol (DAG) to phosphatidic acid. Involved in the recycling of diacylglycerol produced as a by-product during membrane-derived oligosaccharide (MDO) biosynthesis.</text>
</comment>
<dbReference type="GO" id="GO:0006654">
    <property type="term" value="P:phosphatidic acid biosynthetic process"/>
    <property type="evidence" value="ECO:0007669"/>
    <property type="project" value="InterPro"/>
</dbReference>
<evidence type="ECO:0000256" key="15">
    <source>
        <dbReference type="ARBA" id="ARBA00022989"/>
    </source>
</evidence>
<evidence type="ECO:0000256" key="17">
    <source>
        <dbReference type="ARBA" id="ARBA00023136"/>
    </source>
</evidence>
<evidence type="ECO:0000313" key="26">
    <source>
        <dbReference type="Proteomes" id="UP000319732"/>
    </source>
</evidence>
<evidence type="ECO:0000313" key="25">
    <source>
        <dbReference type="EMBL" id="TQV78297.1"/>
    </source>
</evidence>
<evidence type="ECO:0000256" key="19">
    <source>
        <dbReference type="ARBA" id="ARBA00023264"/>
    </source>
</evidence>
<feature type="binding site" evidence="22">
    <location>
        <position position="10"/>
    </location>
    <ligand>
        <name>ATP</name>
        <dbReference type="ChEBI" id="CHEBI:30616"/>
    </ligand>
</feature>
<comment type="cofactor">
    <cofactor evidence="23">
        <name>Mg(2+)</name>
        <dbReference type="ChEBI" id="CHEBI:18420"/>
    </cofactor>
    <text evidence="23">Mn(2+), Zn(2+), Cd(2+) and Co(2+) support activity to lesser extents.</text>
</comment>
<comment type="catalytic activity">
    <reaction evidence="24">
        <text>a 1,2-diacyl-sn-glycerol + ATP = a 1,2-diacyl-sn-glycero-3-phosphate + ADP + H(+)</text>
        <dbReference type="Rhea" id="RHEA:10272"/>
        <dbReference type="ChEBI" id="CHEBI:15378"/>
        <dbReference type="ChEBI" id="CHEBI:17815"/>
        <dbReference type="ChEBI" id="CHEBI:30616"/>
        <dbReference type="ChEBI" id="CHEBI:58608"/>
        <dbReference type="ChEBI" id="CHEBI:456216"/>
        <dbReference type="EC" id="2.7.1.107"/>
    </reaction>
</comment>
<keyword evidence="16 24" id="KW-0443">Lipid metabolism</keyword>
<evidence type="ECO:0000256" key="14">
    <source>
        <dbReference type="ARBA" id="ARBA00022842"/>
    </source>
</evidence>
<evidence type="ECO:0000256" key="1">
    <source>
        <dbReference type="ARBA" id="ARBA00004429"/>
    </source>
</evidence>
<organism evidence="25 26">
    <name type="scientific">Exilibacterium tricleocarpae</name>
    <dbReference type="NCBI Taxonomy" id="2591008"/>
    <lineage>
        <taxon>Bacteria</taxon>
        <taxon>Pseudomonadati</taxon>
        <taxon>Pseudomonadota</taxon>
        <taxon>Gammaproteobacteria</taxon>
        <taxon>Cellvibrionales</taxon>
        <taxon>Cellvibrionaceae</taxon>
        <taxon>Exilibacterium</taxon>
    </lineage>
</organism>